<dbReference type="EMBL" id="JAPTNE010000048">
    <property type="protein sequence ID" value="MCZ0809943.1"/>
    <property type="molecule type" value="Genomic_DNA"/>
</dbReference>
<comment type="caution">
    <text evidence="2">The sequence shown here is derived from an EMBL/GenBank/DDBJ whole genome shotgun (WGS) entry which is preliminary data.</text>
</comment>
<dbReference type="Gene3D" id="1.10.540.10">
    <property type="entry name" value="Acyl-CoA dehydrogenase/oxidase, N-terminal domain"/>
    <property type="match status" value="1"/>
</dbReference>
<dbReference type="GO" id="GO:0050660">
    <property type="term" value="F:flavin adenine dinucleotide binding"/>
    <property type="evidence" value="ECO:0007669"/>
    <property type="project" value="InterPro"/>
</dbReference>
<dbReference type="Pfam" id="PF02771">
    <property type="entry name" value="Acyl-CoA_dh_N"/>
    <property type="match status" value="1"/>
</dbReference>
<name>A0AAP3G9U5_BRELA</name>
<gene>
    <name evidence="2" type="ORF">O0554_24120</name>
</gene>
<organism evidence="2 3">
    <name type="scientific">Brevibacillus laterosporus</name>
    <name type="common">Bacillus laterosporus</name>
    <dbReference type="NCBI Taxonomy" id="1465"/>
    <lineage>
        <taxon>Bacteria</taxon>
        <taxon>Bacillati</taxon>
        <taxon>Bacillota</taxon>
        <taxon>Bacilli</taxon>
        <taxon>Bacillales</taxon>
        <taxon>Paenibacillaceae</taxon>
        <taxon>Brevibacillus</taxon>
    </lineage>
</organism>
<evidence type="ECO:0000313" key="3">
    <source>
        <dbReference type="Proteomes" id="UP001077662"/>
    </source>
</evidence>
<proteinExistence type="predicted"/>
<sequence length="87" mass="10206">MLNLLTAKQKAHYDQFLAFAEEHVEPYANQWDLDERIPQDIIDKSAKAGFLGGALPATYKGQEWDFCYVWIAERSYWPLQRLSERIV</sequence>
<dbReference type="SUPFAM" id="SSF56645">
    <property type="entry name" value="Acyl-CoA dehydrogenase NM domain-like"/>
    <property type="match status" value="1"/>
</dbReference>
<dbReference type="GO" id="GO:0016627">
    <property type="term" value="F:oxidoreductase activity, acting on the CH-CH group of donors"/>
    <property type="evidence" value="ECO:0007669"/>
    <property type="project" value="InterPro"/>
</dbReference>
<dbReference type="Proteomes" id="UP001077662">
    <property type="component" value="Unassembled WGS sequence"/>
</dbReference>
<dbReference type="InterPro" id="IPR037069">
    <property type="entry name" value="AcylCoA_DH/ox_N_sf"/>
</dbReference>
<accession>A0AAP3G9U5</accession>
<dbReference type="InterPro" id="IPR013786">
    <property type="entry name" value="AcylCoA_DH/ox_N"/>
</dbReference>
<evidence type="ECO:0000313" key="2">
    <source>
        <dbReference type="EMBL" id="MCZ0809943.1"/>
    </source>
</evidence>
<evidence type="ECO:0000259" key="1">
    <source>
        <dbReference type="Pfam" id="PF02771"/>
    </source>
</evidence>
<protein>
    <submittedName>
        <fullName evidence="2">Acyl-CoA dehydrogenase family protein</fullName>
    </submittedName>
</protein>
<reference evidence="2" key="1">
    <citation type="submission" date="2022-09" db="EMBL/GenBank/DDBJ databases">
        <title>Genome analysis and characterization of larvicidal activity of Brevibacillus strains.</title>
        <authorList>
            <person name="Patrusheva E.V."/>
            <person name="Izotova A.O."/>
            <person name="Toshchakov S.V."/>
            <person name="Sineoky S.P."/>
        </authorList>
    </citation>
    <scope>NUCLEOTIDE SEQUENCE</scope>
    <source>
        <strain evidence="2">VKPM_B-13247</strain>
    </source>
</reference>
<dbReference type="RefSeq" id="WP_258434801.1">
    <property type="nucleotide sequence ID" value="NZ_JANSGW010000048.1"/>
</dbReference>
<feature type="domain" description="Acyl-CoA dehydrogenase/oxidase N-terminal" evidence="1">
    <location>
        <begin position="6"/>
        <end position="69"/>
    </location>
</feature>
<dbReference type="InterPro" id="IPR009100">
    <property type="entry name" value="AcylCoA_DH/oxidase_NM_dom_sf"/>
</dbReference>
<dbReference type="AlphaFoldDB" id="A0AAP3G9U5"/>